<evidence type="ECO:0000256" key="5">
    <source>
        <dbReference type="ARBA" id="ARBA00022531"/>
    </source>
</evidence>
<dbReference type="InterPro" id="IPR029490">
    <property type="entry name" value="Cytochrom_C550"/>
</dbReference>
<evidence type="ECO:0000256" key="3">
    <source>
        <dbReference type="ARBA" id="ARBA00010433"/>
    </source>
</evidence>
<keyword evidence="8" id="KW-0249">Electron transport</keyword>
<evidence type="ECO:0000256" key="12">
    <source>
        <dbReference type="PROSITE-ProRule" id="PRU00433"/>
    </source>
</evidence>
<keyword evidence="6 12" id="KW-0349">Heme</keyword>
<evidence type="ECO:0000256" key="11">
    <source>
        <dbReference type="ARBA" id="ARBA00023276"/>
    </source>
</evidence>
<feature type="chain" id="PRO_5045570672" evidence="13">
    <location>
        <begin position="29"/>
        <end position="165"/>
    </location>
</feature>
<keyword evidence="7 12" id="KW-0479">Metal-binding</keyword>
<evidence type="ECO:0000256" key="6">
    <source>
        <dbReference type="ARBA" id="ARBA00022617"/>
    </source>
</evidence>
<dbReference type="NCBIfam" id="TIGR03046">
    <property type="entry name" value="PS_II_psbV2"/>
    <property type="match status" value="1"/>
</dbReference>
<comment type="subcellular location">
    <subcellularLocation>
        <location evidence="2">Membrane</location>
        <topology evidence="2">Peripheral membrane protein</topology>
    </subcellularLocation>
</comment>
<evidence type="ECO:0000256" key="13">
    <source>
        <dbReference type="SAM" id="SignalP"/>
    </source>
</evidence>
<evidence type="ECO:0000256" key="4">
    <source>
        <dbReference type="ARBA" id="ARBA00022448"/>
    </source>
</evidence>
<evidence type="ECO:0000256" key="9">
    <source>
        <dbReference type="ARBA" id="ARBA00023004"/>
    </source>
</evidence>
<reference evidence="15 16" key="1">
    <citation type="submission" date="2022-04" db="EMBL/GenBank/DDBJ databases">
        <title>Positive selection, recombination, and allopatry shape intraspecific diversity of widespread and dominant cyanobacteria.</title>
        <authorList>
            <person name="Wei J."/>
            <person name="Shu W."/>
            <person name="Hu C."/>
        </authorList>
    </citation>
    <scope>NUCLEOTIDE SEQUENCE [LARGE SCALE GENOMIC DNA]</scope>
    <source>
        <strain evidence="15 16">AS-A4</strain>
    </source>
</reference>
<dbReference type="Pfam" id="PF14495">
    <property type="entry name" value="Cytochrom_C550"/>
    <property type="match status" value="1"/>
</dbReference>
<sequence length="165" mass="18011">MQRSLWVRLLVLVIAMGSLFTSVLPAYAAGDAYVTRYLRVTEPIPLALDEQGNTRLFAAEELSAGKQLFERNCLNCHVGGATLPDPTVSLALATLQGATPRRDNVSSLVAYFRQPMTYDGTEETFLCRQVPESWLSQAQVESLAGFVLRAAQTAPGWGGAIFQDE</sequence>
<proteinExistence type="inferred from homology"/>
<keyword evidence="16" id="KW-1185">Reference proteome</keyword>
<dbReference type="InterPro" id="IPR036909">
    <property type="entry name" value="Cyt_c-like_dom_sf"/>
</dbReference>
<dbReference type="Proteomes" id="UP001476950">
    <property type="component" value="Unassembled WGS sequence"/>
</dbReference>
<dbReference type="InterPro" id="IPR016003">
    <property type="entry name" value="PsbV_cyt_c550-like"/>
</dbReference>
<dbReference type="SUPFAM" id="SSF46626">
    <property type="entry name" value="Cytochrome c"/>
    <property type="match status" value="1"/>
</dbReference>
<evidence type="ECO:0000313" key="15">
    <source>
        <dbReference type="EMBL" id="MEP1059191.1"/>
    </source>
</evidence>
<protein>
    <submittedName>
        <fullName evidence="15">Photosystem II cytochrome PsbV2</fullName>
    </submittedName>
</protein>
<gene>
    <name evidence="15" type="primary">psbV2</name>
    <name evidence="15" type="ORF">NDI38_12150</name>
</gene>
<keyword evidence="4" id="KW-0813">Transport</keyword>
<dbReference type="RefSeq" id="WP_190448953.1">
    <property type="nucleotide sequence ID" value="NZ_JAMPLM010000009.1"/>
</dbReference>
<dbReference type="Gene3D" id="1.10.760.10">
    <property type="entry name" value="Cytochrome c-like domain"/>
    <property type="match status" value="1"/>
</dbReference>
<evidence type="ECO:0000256" key="1">
    <source>
        <dbReference type="ARBA" id="ARBA00001926"/>
    </source>
</evidence>
<keyword evidence="11" id="KW-0604">Photosystem II</keyword>
<evidence type="ECO:0000256" key="2">
    <source>
        <dbReference type="ARBA" id="ARBA00004170"/>
    </source>
</evidence>
<keyword evidence="9 12" id="KW-0408">Iron</keyword>
<feature type="domain" description="Cytochrome c" evidence="14">
    <location>
        <begin position="60"/>
        <end position="151"/>
    </location>
</feature>
<evidence type="ECO:0000313" key="16">
    <source>
        <dbReference type="Proteomes" id="UP001476950"/>
    </source>
</evidence>
<accession>A0ABV0KJJ9</accession>
<evidence type="ECO:0000259" key="14">
    <source>
        <dbReference type="PROSITE" id="PS51007"/>
    </source>
</evidence>
<evidence type="ECO:0000256" key="10">
    <source>
        <dbReference type="ARBA" id="ARBA00023136"/>
    </source>
</evidence>
<organism evidence="15 16">
    <name type="scientific">Stenomitos frigidus AS-A4</name>
    <dbReference type="NCBI Taxonomy" id="2933935"/>
    <lineage>
        <taxon>Bacteria</taxon>
        <taxon>Bacillati</taxon>
        <taxon>Cyanobacteriota</taxon>
        <taxon>Cyanophyceae</taxon>
        <taxon>Leptolyngbyales</taxon>
        <taxon>Leptolyngbyaceae</taxon>
        <taxon>Stenomitos</taxon>
    </lineage>
</organism>
<keyword evidence="13" id="KW-0732">Signal</keyword>
<name>A0ABV0KJJ9_9CYAN</name>
<evidence type="ECO:0000256" key="7">
    <source>
        <dbReference type="ARBA" id="ARBA00022723"/>
    </source>
</evidence>
<dbReference type="PROSITE" id="PS51007">
    <property type="entry name" value="CYTC"/>
    <property type="match status" value="1"/>
</dbReference>
<dbReference type="EMBL" id="JAMPLM010000009">
    <property type="protein sequence ID" value="MEP1059191.1"/>
    <property type="molecule type" value="Genomic_DNA"/>
</dbReference>
<comment type="cofactor">
    <cofactor evidence="1">
        <name>heme c</name>
        <dbReference type="ChEBI" id="CHEBI:61717"/>
    </cofactor>
</comment>
<keyword evidence="10" id="KW-0472">Membrane</keyword>
<dbReference type="PIRSF" id="PIRSF005890">
    <property type="entry name" value="Phot_II_cyt_c550"/>
    <property type="match status" value="1"/>
</dbReference>
<comment type="caution">
    <text evidence="15">The sequence shown here is derived from an EMBL/GenBank/DDBJ whole genome shotgun (WGS) entry which is preliminary data.</text>
</comment>
<feature type="signal peptide" evidence="13">
    <location>
        <begin position="1"/>
        <end position="28"/>
    </location>
</feature>
<keyword evidence="5" id="KW-0602">Photosynthesis</keyword>
<dbReference type="InterPro" id="IPR009056">
    <property type="entry name" value="Cyt_c-like_dom"/>
</dbReference>
<comment type="similarity">
    <text evidence="3">Belongs to the cytochrome c family. PsbV subfamily.</text>
</comment>
<evidence type="ECO:0000256" key="8">
    <source>
        <dbReference type="ARBA" id="ARBA00022982"/>
    </source>
</evidence>